<evidence type="ECO:0000256" key="5">
    <source>
        <dbReference type="ARBA" id="ARBA00022840"/>
    </source>
</evidence>
<dbReference type="InterPro" id="IPR000719">
    <property type="entry name" value="Prot_kinase_dom"/>
</dbReference>
<evidence type="ECO:0000313" key="10">
    <source>
        <dbReference type="EMBL" id="CAG7826513.1"/>
    </source>
</evidence>
<keyword evidence="11" id="KW-1185">Reference proteome</keyword>
<keyword evidence="4" id="KW-0418">Kinase</keyword>
<organism evidence="10 11">
    <name type="scientific">Allacma fusca</name>
    <dbReference type="NCBI Taxonomy" id="39272"/>
    <lineage>
        <taxon>Eukaryota</taxon>
        <taxon>Metazoa</taxon>
        <taxon>Ecdysozoa</taxon>
        <taxon>Arthropoda</taxon>
        <taxon>Hexapoda</taxon>
        <taxon>Collembola</taxon>
        <taxon>Symphypleona</taxon>
        <taxon>Sminthuridae</taxon>
        <taxon>Allacma</taxon>
    </lineage>
</organism>
<evidence type="ECO:0000313" key="11">
    <source>
        <dbReference type="Proteomes" id="UP000708208"/>
    </source>
</evidence>
<dbReference type="InterPro" id="IPR017441">
    <property type="entry name" value="Protein_kinase_ATP_BS"/>
</dbReference>
<dbReference type="PANTHER" id="PTHR24416">
    <property type="entry name" value="TYROSINE-PROTEIN KINASE RECEPTOR"/>
    <property type="match status" value="1"/>
</dbReference>
<comment type="caution">
    <text evidence="10">The sequence shown here is derived from an EMBL/GenBank/DDBJ whole genome shotgun (WGS) entry which is preliminary data.</text>
</comment>
<dbReference type="CDD" id="cd00192">
    <property type="entry name" value="PTKc"/>
    <property type="match status" value="1"/>
</dbReference>
<dbReference type="GO" id="GO:0007169">
    <property type="term" value="P:cell surface receptor protein tyrosine kinase signaling pathway"/>
    <property type="evidence" value="ECO:0007669"/>
    <property type="project" value="TreeGrafter"/>
</dbReference>
<dbReference type="PROSITE" id="PS00109">
    <property type="entry name" value="PROTEIN_KINASE_TYR"/>
    <property type="match status" value="1"/>
</dbReference>
<dbReference type="OrthoDB" id="546826at2759"/>
<keyword evidence="3 8" id="KW-0547">Nucleotide-binding</keyword>
<dbReference type="Proteomes" id="UP000708208">
    <property type="component" value="Unassembled WGS sequence"/>
</dbReference>
<dbReference type="AlphaFoldDB" id="A0A8J2PMH4"/>
<keyword evidence="6" id="KW-0829">Tyrosine-protein kinase</keyword>
<evidence type="ECO:0000256" key="6">
    <source>
        <dbReference type="ARBA" id="ARBA00023137"/>
    </source>
</evidence>
<dbReference type="PROSITE" id="PS50011">
    <property type="entry name" value="PROTEIN_KINASE_DOM"/>
    <property type="match status" value="1"/>
</dbReference>
<dbReference type="InterPro" id="IPR008266">
    <property type="entry name" value="Tyr_kinase_AS"/>
</dbReference>
<evidence type="ECO:0000256" key="4">
    <source>
        <dbReference type="ARBA" id="ARBA00022777"/>
    </source>
</evidence>
<dbReference type="PROSITE" id="PS00107">
    <property type="entry name" value="PROTEIN_KINASE_ATP"/>
    <property type="match status" value="1"/>
</dbReference>
<evidence type="ECO:0000256" key="7">
    <source>
        <dbReference type="ARBA" id="ARBA00051243"/>
    </source>
</evidence>
<sequence>REIRNLTKEEVDEFYFGNVKPGQSVENIPLDSLPFVQNKIIQSEHLKTDAFVLGEGEFGVVHKGQFNGEIVAIKSSKSVADIEYFKAFLKEIKVMAFVSEHKNIIKFFGAVVDKIRERVCSAVIELSPFGDLQKYLRTNSKIYTHDNNEVLSANSNVVGQPGIQLNYNILVSFCRQIAEGMEFLATKQVLHGDLATRNVLVFNDNIVKITDFGLSRKLYNCANYVKTQQTPLPWRWMAPESLRYFDFSTKSDVWSYGVTMWEIFSLAQVPFAGINWTTDFADNLEAGYRLTKPQHCTQLEYEWMLKCWGKNPEDRPTFNDCKRRMTPDVSETNQNIETTF</sequence>
<evidence type="ECO:0000256" key="2">
    <source>
        <dbReference type="ARBA" id="ARBA00022679"/>
    </source>
</evidence>
<comment type="catalytic activity">
    <reaction evidence="7">
        <text>L-tyrosyl-[protein] + ATP = O-phospho-L-tyrosyl-[protein] + ADP + H(+)</text>
        <dbReference type="Rhea" id="RHEA:10596"/>
        <dbReference type="Rhea" id="RHEA-COMP:10136"/>
        <dbReference type="Rhea" id="RHEA-COMP:20101"/>
        <dbReference type="ChEBI" id="CHEBI:15378"/>
        <dbReference type="ChEBI" id="CHEBI:30616"/>
        <dbReference type="ChEBI" id="CHEBI:46858"/>
        <dbReference type="ChEBI" id="CHEBI:61978"/>
        <dbReference type="ChEBI" id="CHEBI:456216"/>
        <dbReference type="EC" id="2.7.10.1"/>
    </reaction>
</comment>
<proteinExistence type="predicted"/>
<name>A0A8J2PMH4_9HEXA</name>
<dbReference type="FunFam" id="1.10.510.10:FF:000554">
    <property type="entry name" value="Predicted protein"/>
    <property type="match status" value="1"/>
</dbReference>
<evidence type="ECO:0000256" key="3">
    <source>
        <dbReference type="ARBA" id="ARBA00022741"/>
    </source>
</evidence>
<feature type="non-terminal residue" evidence="10">
    <location>
        <position position="1"/>
    </location>
</feature>
<evidence type="ECO:0000256" key="8">
    <source>
        <dbReference type="PROSITE-ProRule" id="PRU10141"/>
    </source>
</evidence>
<accession>A0A8J2PMH4</accession>
<protein>
    <recommendedName>
        <fullName evidence="9">Protein kinase domain-containing protein</fullName>
    </recommendedName>
</protein>
<feature type="domain" description="Protein kinase" evidence="9">
    <location>
        <begin position="47"/>
        <end position="329"/>
    </location>
</feature>
<feature type="binding site" evidence="8">
    <location>
        <position position="74"/>
    </location>
    <ligand>
        <name>ATP</name>
        <dbReference type="ChEBI" id="CHEBI:30616"/>
    </ligand>
</feature>
<dbReference type="PANTHER" id="PTHR24416:SF611">
    <property type="entry name" value="TYROSINE-PROTEIN KINASE TRANSMEMBRANE RECEPTOR ROR"/>
    <property type="match status" value="1"/>
</dbReference>
<evidence type="ECO:0000259" key="9">
    <source>
        <dbReference type="PROSITE" id="PS50011"/>
    </source>
</evidence>
<dbReference type="EMBL" id="CAJVCH010540020">
    <property type="protein sequence ID" value="CAG7826513.1"/>
    <property type="molecule type" value="Genomic_DNA"/>
</dbReference>
<reference evidence="10" key="1">
    <citation type="submission" date="2021-06" db="EMBL/GenBank/DDBJ databases">
        <authorList>
            <person name="Hodson N. C."/>
            <person name="Mongue J. A."/>
            <person name="Jaron S. K."/>
        </authorList>
    </citation>
    <scope>NUCLEOTIDE SEQUENCE</scope>
</reference>
<dbReference type="GO" id="GO:0004714">
    <property type="term" value="F:transmembrane receptor protein tyrosine kinase activity"/>
    <property type="evidence" value="ECO:0007669"/>
    <property type="project" value="UniProtKB-EC"/>
</dbReference>
<evidence type="ECO:0000256" key="1">
    <source>
        <dbReference type="ARBA" id="ARBA00004167"/>
    </source>
</evidence>
<dbReference type="GO" id="GO:0005886">
    <property type="term" value="C:plasma membrane"/>
    <property type="evidence" value="ECO:0007669"/>
    <property type="project" value="TreeGrafter"/>
</dbReference>
<dbReference type="InterPro" id="IPR001245">
    <property type="entry name" value="Ser-Thr/Tyr_kinase_cat_dom"/>
</dbReference>
<dbReference type="GO" id="GO:0005524">
    <property type="term" value="F:ATP binding"/>
    <property type="evidence" value="ECO:0007669"/>
    <property type="project" value="UniProtKB-UniRule"/>
</dbReference>
<keyword evidence="2" id="KW-0808">Transferase</keyword>
<dbReference type="GO" id="GO:0043235">
    <property type="term" value="C:receptor complex"/>
    <property type="evidence" value="ECO:0007669"/>
    <property type="project" value="TreeGrafter"/>
</dbReference>
<keyword evidence="5 8" id="KW-0067">ATP-binding</keyword>
<dbReference type="InterPro" id="IPR050122">
    <property type="entry name" value="RTK"/>
</dbReference>
<gene>
    <name evidence="10" type="ORF">AFUS01_LOCUS36563</name>
</gene>
<comment type="subcellular location">
    <subcellularLocation>
        <location evidence="1">Membrane</location>
        <topology evidence="1">Single-pass membrane protein</topology>
    </subcellularLocation>
</comment>
<dbReference type="Pfam" id="PF07714">
    <property type="entry name" value="PK_Tyr_Ser-Thr"/>
    <property type="match status" value="1"/>
</dbReference>